<feature type="region of interest" description="Disordered" evidence="1">
    <location>
        <begin position="126"/>
        <end position="178"/>
    </location>
</feature>
<dbReference type="EMBL" id="CATOUU010000118">
    <property type="protein sequence ID" value="CAI9917020.1"/>
    <property type="molecule type" value="Genomic_DNA"/>
</dbReference>
<name>A0AA86TGN5_9EUKA</name>
<reference evidence="2" key="1">
    <citation type="submission" date="2023-06" db="EMBL/GenBank/DDBJ databases">
        <authorList>
            <person name="Kurt Z."/>
        </authorList>
    </citation>
    <scope>NUCLEOTIDE SEQUENCE</scope>
</reference>
<sequence>MSQTPNLKSSREVIPKRKHVLQLGIVFSSKWAQVLSHHTVLFFGFERDSKANLEFGLFQISTCVDSNPRDLEQFLVHTHIYSTNQNSARSLFLQRPGSWRRFQHETRKQFSTSTGMNSLVARTDLGNIASRPSQANHKIVGWSSSTTGPSASGGPPRERHCCATPRGPSGRPGQDPRP</sequence>
<protein>
    <submittedName>
        <fullName evidence="3">Hypothetical_protein</fullName>
    </submittedName>
</protein>
<feature type="compositionally biased region" description="Low complexity" evidence="1">
    <location>
        <begin position="143"/>
        <end position="155"/>
    </location>
</feature>
<organism evidence="2">
    <name type="scientific">Hexamita inflata</name>
    <dbReference type="NCBI Taxonomy" id="28002"/>
    <lineage>
        <taxon>Eukaryota</taxon>
        <taxon>Metamonada</taxon>
        <taxon>Diplomonadida</taxon>
        <taxon>Hexamitidae</taxon>
        <taxon>Hexamitinae</taxon>
        <taxon>Hexamita</taxon>
    </lineage>
</organism>
<evidence type="ECO:0000313" key="2">
    <source>
        <dbReference type="EMBL" id="CAI9917020.1"/>
    </source>
</evidence>
<evidence type="ECO:0000256" key="1">
    <source>
        <dbReference type="SAM" id="MobiDB-lite"/>
    </source>
</evidence>
<proteinExistence type="predicted"/>
<keyword evidence="4" id="KW-1185">Reference proteome</keyword>
<evidence type="ECO:0000313" key="3">
    <source>
        <dbReference type="EMBL" id="CAL6099421.1"/>
    </source>
</evidence>
<dbReference type="Proteomes" id="UP001642409">
    <property type="component" value="Unassembled WGS sequence"/>
</dbReference>
<dbReference type="EMBL" id="CAXDID020000520">
    <property type="protein sequence ID" value="CAL6099421.1"/>
    <property type="molecule type" value="Genomic_DNA"/>
</dbReference>
<gene>
    <name evidence="2" type="ORF">HINF_LOCUS4665</name>
    <name evidence="3" type="ORF">HINF_LOCUS70071</name>
</gene>
<evidence type="ECO:0000313" key="4">
    <source>
        <dbReference type="Proteomes" id="UP001642409"/>
    </source>
</evidence>
<accession>A0AA86TGN5</accession>
<comment type="caution">
    <text evidence="2">The sequence shown here is derived from an EMBL/GenBank/DDBJ whole genome shotgun (WGS) entry which is preliminary data.</text>
</comment>
<dbReference type="AlphaFoldDB" id="A0AA86TGN5"/>
<reference evidence="3 4" key="2">
    <citation type="submission" date="2024-07" db="EMBL/GenBank/DDBJ databases">
        <authorList>
            <person name="Akdeniz Z."/>
        </authorList>
    </citation>
    <scope>NUCLEOTIDE SEQUENCE [LARGE SCALE GENOMIC DNA]</scope>
</reference>